<dbReference type="Pfam" id="PF13460">
    <property type="entry name" value="NAD_binding_10"/>
    <property type="match status" value="1"/>
</dbReference>
<evidence type="ECO:0000256" key="3">
    <source>
        <dbReference type="ARBA" id="ARBA00023002"/>
    </source>
</evidence>
<dbReference type="InterPro" id="IPR045312">
    <property type="entry name" value="PCBER-like"/>
</dbReference>
<keyword evidence="6" id="KW-1185">Reference proteome</keyword>
<dbReference type="PANTHER" id="PTHR47706">
    <property type="entry name" value="NMRA-LIKE FAMILY PROTEIN"/>
    <property type="match status" value="1"/>
</dbReference>
<dbReference type="STRING" id="1392250.A0A2I2GES7"/>
<dbReference type="InterPro" id="IPR016040">
    <property type="entry name" value="NAD(P)-bd_dom"/>
</dbReference>
<evidence type="ECO:0000313" key="6">
    <source>
        <dbReference type="Proteomes" id="UP000234275"/>
    </source>
</evidence>
<gene>
    <name evidence="5" type="ORF">P170DRAFT_353297</name>
</gene>
<reference evidence="5 6" key="1">
    <citation type="submission" date="2016-12" db="EMBL/GenBank/DDBJ databases">
        <title>The genomes of Aspergillus section Nigri reveals drivers in fungal speciation.</title>
        <authorList>
            <consortium name="DOE Joint Genome Institute"/>
            <person name="Vesth T.C."/>
            <person name="Nybo J."/>
            <person name="Theobald S."/>
            <person name="Brandl J."/>
            <person name="Frisvad J.C."/>
            <person name="Nielsen K.F."/>
            <person name="Lyhne E.K."/>
            <person name="Kogle M.E."/>
            <person name="Kuo A."/>
            <person name="Riley R."/>
            <person name="Clum A."/>
            <person name="Nolan M."/>
            <person name="Lipzen A."/>
            <person name="Salamov A."/>
            <person name="Henrissat B."/>
            <person name="Wiebenga A."/>
            <person name="De Vries R.P."/>
            <person name="Grigoriev I.V."/>
            <person name="Mortensen U.H."/>
            <person name="Andersen M.R."/>
            <person name="Baker S.E."/>
        </authorList>
    </citation>
    <scope>NUCLEOTIDE SEQUENCE [LARGE SCALE GENOMIC DNA]</scope>
    <source>
        <strain evidence="5 6">IBT 23096</strain>
    </source>
</reference>
<protein>
    <submittedName>
        <fullName evidence="5">NAD(P)-binding protein</fullName>
    </submittedName>
</protein>
<dbReference type="Gene3D" id="3.40.50.720">
    <property type="entry name" value="NAD(P)-binding Rossmann-like Domain"/>
    <property type="match status" value="1"/>
</dbReference>
<evidence type="ECO:0000256" key="1">
    <source>
        <dbReference type="ARBA" id="ARBA00005725"/>
    </source>
</evidence>
<sequence length="314" mass="34717">MPSEACIEKVAIVGAAGNIGSHFTRELLKTGKHTVTAITRVGSTSPIPEGAQRVEVNYNNSETLVDALRGQQFLIVTLSIYSPPHLHGLIVRAASAAGVPYIMPNVYSNDLLDEALRNEDLYGAAALDRCHDIEQQGNTAYIAMVCGFWYEWSLAMGEQWFGFDLTKKSVTFFDDGTTPITSSSPAQCGRAVAALLSLPEAKVAQWKNQLFYVASFTVSQRDMLDSVHRVMGTTDADWTIRYEPCRQRYNDGLAEMQNGIRTGYAKAMYTRAFFKNGGGDFESRRELANDTIGLPKEELDEATRRAVEFGPVQY</sequence>
<dbReference type="VEuPathDB" id="FungiDB:P170DRAFT_353297"/>
<dbReference type="OrthoDB" id="419598at2759"/>
<comment type="similarity">
    <text evidence="1">Belongs to the NmrA-type oxidoreductase family. Isoflavone reductase subfamily.</text>
</comment>
<dbReference type="Proteomes" id="UP000234275">
    <property type="component" value="Unassembled WGS sequence"/>
</dbReference>
<dbReference type="RefSeq" id="XP_024706691.1">
    <property type="nucleotide sequence ID" value="XM_024843972.1"/>
</dbReference>
<proteinExistence type="inferred from homology"/>
<dbReference type="SUPFAM" id="SSF51735">
    <property type="entry name" value="NAD(P)-binding Rossmann-fold domains"/>
    <property type="match status" value="1"/>
</dbReference>
<dbReference type="EMBL" id="MSFO01000003">
    <property type="protein sequence ID" value="PLB51389.1"/>
    <property type="molecule type" value="Genomic_DNA"/>
</dbReference>
<dbReference type="GO" id="GO:0016491">
    <property type="term" value="F:oxidoreductase activity"/>
    <property type="evidence" value="ECO:0007669"/>
    <property type="project" value="UniProtKB-KW"/>
</dbReference>
<evidence type="ECO:0000259" key="4">
    <source>
        <dbReference type="Pfam" id="PF13460"/>
    </source>
</evidence>
<dbReference type="PANTHER" id="PTHR47706:SF7">
    <property type="entry name" value="CIPA-LIKE, PUTATIVE (AFU_ORTHOLOGUE AFUA_1G01630)-RELATED"/>
    <property type="match status" value="1"/>
</dbReference>
<accession>A0A2I2GES7</accession>
<dbReference type="GeneID" id="36551672"/>
<name>A0A2I2GES7_9EURO</name>
<dbReference type="CDD" id="cd05259">
    <property type="entry name" value="PCBER_SDR_a"/>
    <property type="match status" value="1"/>
</dbReference>
<feature type="domain" description="NAD(P)-binding" evidence="4">
    <location>
        <begin position="14"/>
        <end position="100"/>
    </location>
</feature>
<evidence type="ECO:0000313" key="5">
    <source>
        <dbReference type="EMBL" id="PLB51389.1"/>
    </source>
</evidence>
<keyword evidence="2" id="KW-0521">NADP</keyword>
<evidence type="ECO:0000256" key="2">
    <source>
        <dbReference type="ARBA" id="ARBA00022857"/>
    </source>
</evidence>
<dbReference type="AlphaFoldDB" id="A0A2I2GES7"/>
<keyword evidence="3" id="KW-0560">Oxidoreductase</keyword>
<comment type="caution">
    <text evidence="5">The sequence shown here is derived from an EMBL/GenBank/DDBJ whole genome shotgun (WGS) entry which is preliminary data.</text>
</comment>
<dbReference type="InterPro" id="IPR051609">
    <property type="entry name" value="NmrA/Isoflavone_reductase-like"/>
</dbReference>
<dbReference type="InterPro" id="IPR036291">
    <property type="entry name" value="NAD(P)-bd_dom_sf"/>
</dbReference>
<organism evidence="5 6">
    <name type="scientific">Aspergillus steynii IBT 23096</name>
    <dbReference type="NCBI Taxonomy" id="1392250"/>
    <lineage>
        <taxon>Eukaryota</taxon>
        <taxon>Fungi</taxon>
        <taxon>Dikarya</taxon>
        <taxon>Ascomycota</taxon>
        <taxon>Pezizomycotina</taxon>
        <taxon>Eurotiomycetes</taxon>
        <taxon>Eurotiomycetidae</taxon>
        <taxon>Eurotiales</taxon>
        <taxon>Aspergillaceae</taxon>
        <taxon>Aspergillus</taxon>
        <taxon>Aspergillus subgen. Circumdati</taxon>
    </lineage>
</organism>